<evidence type="ECO:0000256" key="10">
    <source>
        <dbReference type="ARBA" id="ARBA00023004"/>
    </source>
</evidence>
<dbReference type="Gene3D" id="3.60.130.10">
    <property type="entry name" value="Clavaminate synthase-like"/>
    <property type="match status" value="1"/>
</dbReference>
<comment type="function">
    <text evidence="14">Converts trimethyllysine (TML) into hydroxytrimethyllysine (HTML).</text>
</comment>
<evidence type="ECO:0000259" key="17">
    <source>
        <dbReference type="Pfam" id="PF06155"/>
    </source>
</evidence>
<protein>
    <recommendedName>
        <fullName evidence="5">trimethyllysine dioxygenase</fullName>
        <ecNumber evidence="5">1.14.11.8</ecNumber>
    </recommendedName>
    <alternativeName>
        <fullName evidence="12">Epsilon-trimethyllysine 2-oxoglutarate dioxygenase</fullName>
    </alternativeName>
    <alternativeName>
        <fullName evidence="11">TML hydroxylase</fullName>
    </alternativeName>
    <alternativeName>
        <fullName evidence="13">TML-alpha-ketoglutarate dioxygenase</fullName>
    </alternativeName>
</protein>
<comment type="cofactor">
    <cofactor evidence="1">
        <name>Fe(2+)</name>
        <dbReference type="ChEBI" id="CHEBI:29033"/>
    </cofactor>
</comment>
<dbReference type="GO" id="GO:0005739">
    <property type="term" value="C:mitochondrion"/>
    <property type="evidence" value="ECO:0007669"/>
    <property type="project" value="TreeGrafter"/>
</dbReference>
<dbReference type="Proteomes" id="UP000230750">
    <property type="component" value="Unassembled WGS sequence"/>
</dbReference>
<accession>A0A2G8JPF6</accession>
<evidence type="ECO:0000256" key="3">
    <source>
        <dbReference type="ARBA" id="ARBA00005022"/>
    </source>
</evidence>
<dbReference type="InterPro" id="IPR010376">
    <property type="entry name" value="GBBH-like_N"/>
</dbReference>
<reference evidence="18 19" key="1">
    <citation type="journal article" date="2017" name="PLoS Biol.">
        <title>The sea cucumber genome provides insights into morphological evolution and visceral regeneration.</title>
        <authorList>
            <person name="Zhang X."/>
            <person name="Sun L."/>
            <person name="Yuan J."/>
            <person name="Sun Y."/>
            <person name="Gao Y."/>
            <person name="Zhang L."/>
            <person name="Li S."/>
            <person name="Dai H."/>
            <person name="Hamel J.F."/>
            <person name="Liu C."/>
            <person name="Yu Y."/>
            <person name="Liu S."/>
            <person name="Lin W."/>
            <person name="Guo K."/>
            <person name="Jin S."/>
            <person name="Xu P."/>
            <person name="Storey K.B."/>
            <person name="Huan P."/>
            <person name="Zhang T."/>
            <person name="Zhou Y."/>
            <person name="Zhang J."/>
            <person name="Lin C."/>
            <person name="Li X."/>
            <person name="Xing L."/>
            <person name="Huo D."/>
            <person name="Sun M."/>
            <person name="Wang L."/>
            <person name="Mercier A."/>
            <person name="Li F."/>
            <person name="Yang H."/>
            <person name="Xiang J."/>
        </authorList>
    </citation>
    <scope>NUCLEOTIDE SEQUENCE [LARGE SCALE GENOMIC DNA]</scope>
    <source>
        <strain evidence="18">Shaxun</strain>
        <tissue evidence="18">Muscle</tissue>
    </source>
</reference>
<dbReference type="Pfam" id="PF06155">
    <property type="entry name" value="GBBH-like_N"/>
    <property type="match status" value="1"/>
</dbReference>
<dbReference type="AlphaFoldDB" id="A0A2G8JPF6"/>
<keyword evidence="7" id="KW-0124">Carnitine biosynthesis</keyword>
<evidence type="ECO:0000256" key="14">
    <source>
        <dbReference type="ARBA" id="ARBA00046008"/>
    </source>
</evidence>
<dbReference type="FunFam" id="3.30.2020.30:FF:000002">
    <property type="entry name" value="Putative gamma-butyrobetaine dioxygenase"/>
    <property type="match status" value="1"/>
</dbReference>
<gene>
    <name evidence="18" type="ORF">BSL78_25590</name>
</gene>
<keyword evidence="8 18" id="KW-0223">Dioxygenase</keyword>
<evidence type="ECO:0000256" key="12">
    <source>
        <dbReference type="ARBA" id="ARBA00031778"/>
    </source>
</evidence>
<name>A0A2G8JPF6_STIJA</name>
<evidence type="ECO:0000256" key="1">
    <source>
        <dbReference type="ARBA" id="ARBA00001954"/>
    </source>
</evidence>
<dbReference type="OrthoDB" id="408743at2759"/>
<evidence type="ECO:0000256" key="5">
    <source>
        <dbReference type="ARBA" id="ARBA00012267"/>
    </source>
</evidence>
<dbReference type="Pfam" id="PF02668">
    <property type="entry name" value="TauD"/>
    <property type="match status" value="1"/>
</dbReference>
<comment type="cofactor">
    <cofactor evidence="2">
        <name>L-ascorbate</name>
        <dbReference type="ChEBI" id="CHEBI:38290"/>
    </cofactor>
</comment>
<comment type="catalytic activity">
    <reaction evidence="15">
        <text>N(6),N(6),N(6)-trimethyl-L-lysine + 2-oxoglutarate + O2 = (3S)-3-hydroxy-N(6),N(6),N(6)-trimethyl-L-lysine + succinate + CO2</text>
        <dbReference type="Rhea" id="RHEA:14181"/>
        <dbReference type="ChEBI" id="CHEBI:15379"/>
        <dbReference type="ChEBI" id="CHEBI:16526"/>
        <dbReference type="ChEBI" id="CHEBI:16810"/>
        <dbReference type="ChEBI" id="CHEBI:30031"/>
        <dbReference type="ChEBI" id="CHEBI:58100"/>
        <dbReference type="ChEBI" id="CHEBI:141499"/>
        <dbReference type="EC" id="1.14.11.8"/>
    </reaction>
</comment>
<dbReference type="InterPro" id="IPR003819">
    <property type="entry name" value="TauD/TfdA-like"/>
</dbReference>
<evidence type="ECO:0000256" key="7">
    <source>
        <dbReference type="ARBA" id="ARBA00022873"/>
    </source>
</evidence>
<keyword evidence="19" id="KW-1185">Reference proteome</keyword>
<dbReference type="InterPro" id="IPR038492">
    <property type="entry name" value="GBBH-like_N_sf"/>
</dbReference>
<evidence type="ECO:0000256" key="11">
    <source>
        <dbReference type="ARBA" id="ARBA00030363"/>
    </source>
</evidence>
<dbReference type="Gene3D" id="3.30.2020.30">
    <property type="match status" value="1"/>
</dbReference>
<dbReference type="EC" id="1.14.11.8" evidence="5"/>
<dbReference type="PANTHER" id="PTHR10696">
    <property type="entry name" value="GAMMA-BUTYROBETAINE HYDROXYLASE-RELATED"/>
    <property type="match status" value="1"/>
</dbReference>
<keyword evidence="9" id="KW-0560">Oxidoreductase</keyword>
<comment type="caution">
    <text evidence="18">The sequence shown here is derived from an EMBL/GenBank/DDBJ whole genome shotgun (WGS) entry which is preliminary data.</text>
</comment>
<evidence type="ECO:0000259" key="16">
    <source>
        <dbReference type="Pfam" id="PF02668"/>
    </source>
</evidence>
<dbReference type="UniPathway" id="UPA00118"/>
<feature type="domain" description="TauD/TfdA-like" evidence="16">
    <location>
        <begin position="174"/>
        <end position="409"/>
    </location>
</feature>
<evidence type="ECO:0000256" key="8">
    <source>
        <dbReference type="ARBA" id="ARBA00022964"/>
    </source>
</evidence>
<evidence type="ECO:0000256" key="6">
    <source>
        <dbReference type="ARBA" id="ARBA00022723"/>
    </source>
</evidence>
<dbReference type="GO" id="GO:0050353">
    <property type="term" value="F:trimethyllysine dioxygenase activity"/>
    <property type="evidence" value="ECO:0007669"/>
    <property type="project" value="UniProtKB-EC"/>
</dbReference>
<dbReference type="PANTHER" id="PTHR10696:SF51">
    <property type="entry name" value="TRIMETHYLLYSINE DIOXYGENASE, MITOCHONDRIAL"/>
    <property type="match status" value="1"/>
</dbReference>
<evidence type="ECO:0000313" key="19">
    <source>
        <dbReference type="Proteomes" id="UP000230750"/>
    </source>
</evidence>
<dbReference type="EMBL" id="MRZV01001479">
    <property type="protein sequence ID" value="PIK37578.1"/>
    <property type="molecule type" value="Genomic_DNA"/>
</dbReference>
<evidence type="ECO:0000256" key="15">
    <source>
        <dbReference type="ARBA" id="ARBA00049334"/>
    </source>
</evidence>
<sequence>MTTKVTRLNGFITYCIKIHKLIKPCYGDLGKYKCTGATTIPSHPHTRTVSHKAATFDSTTVEVKDDHLLMTEEGGGSVRIPFYWLRDNCRCSSCFHHDTNQILHNIVDLNLDIKPTDVQSDHCEVTITWDDCHKTVFSNSWLREYFPGAADNAMTGKQDIYQTLWQGNYFNMPSFELVDLQNDRPTLKKLLQTLHEYGVALIGGVDTSSEAHANVARLVAGGIQSTFYHPEVCVASPGLDIADTAYTNLAIPLHTDASYFSPPCRGMTLQITERSGNGGRTVMSDGFYALERLRFSQPEYFQLLCDTSITAHYLDDERDMRNCEPVVKMNSNTKQVERLRFNPFDRATITNLPYEDMLEFYKAYQALAKEIYDDEKAFKILLKPDQMVVYDNWRILHARESFTGHRVLKCTYLRHDDWMSQMRKIGGLRV</sequence>
<comment type="similarity">
    <text evidence="4">Belongs to the gamma-BBH/TMLD family.</text>
</comment>
<evidence type="ECO:0000256" key="13">
    <source>
        <dbReference type="ARBA" id="ARBA00032283"/>
    </source>
</evidence>
<dbReference type="GO" id="GO:0045329">
    <property type="term" value="P:carnitine biosynthetic process"/>
    <property type="evidence" value="ECO:0007669"/>
    <property type="project" value="UniProtKB-UniPathway"/>
</dbReference>
<comment type="pathway">
    <text evidence="3">Amine and polyamine biosynthesis; carnitine biosynthesis.</text>
</comment>
<dbReference type="InterPro" id="IPR042098">
    <property type="entry name" value="TauD-like_sf"/>
</dbReference>
<dbReference type="STRING" id="307972.A0A2G8JPF6"/>
<keyword evidence="6" id="KW-0479">Metal-binding</keyword>
<dbReference type="SUPFAM" id="SSF51197">
    <property type="entry name" value="Clavaminate synthase-like"/>
    <property type="match status" value="1"/>
</dbReference>
<evidence type="ECO:0000256" key="4">
    <source>
        <dbReference type="ARBA" id="ARBA00008654"/>
    </source>
</evidence>
<feature type="domain" description="Gamma-butyrobetaine hydroxylase-like N-terminal" evidence="17">
    <location>
        <begin position="63"/>
        <end position="143"/>
    </location>
</feature>
<evidence type="ECO:0000256" key="2">
    <source>
        <dbReference type="ARBA" id="ARBA00001961"/>
    </source>
</evidence>
<dbReference type="GO" id="GO:0046872">
    <property type="term" value="F:metal ion binding"/>
    <property type="evidence" value="ECO:0007669"/>
    <property type="project" value="UniProtKB-KW"/>
</dbReference>
<organism evidence="18 19">
    <name type="scientific">Stichopus japonicus</name>
    <name type="common">Sea cucumber</name>
    <dbReference type="NCBI Taxonomy" id="307972"/>
    <lineage>
        <taxon>Eukaryota</taxon>
        <taxon>Metazoa</taxon>
        <taxon>Echinodermata</taxon>
        <taxon>Eleutherozoa</taxon>
        <taxon>Echinozoa</taxon>
        <taxon>Holothuroidea</taxon>
        <taxon>Aspidochirotacea</taxon>
        <taxon>Aspidochirotida</taxon>
        <taxon>Stichopodidae</taxon>
        <taxon>Apostichopus</taxon>
    </lineage>
</organism>
<dbReference type="InterPro" id="IPR050411">
    <property type="entry name" value="AlphaKG_dependent_hydroxylases"/>
</dbReference>
<keyword evidence="10" id="KW-0408">Iron</keyword>
<evidence type="ECO:0000256" key="9">
    <source>
        <dbReference type="ARBA" id="ARBA00023002"/>
    </source>
</evidence>
<proteinExistence type="inferred from homology"/>
<evidence type="ECO:0000313" key="18">
    <source>
        <dbReference type="EMBL" id="PIK37578.1"/>
    </source>
</evidence>